<reference evidence="10" key="1">
    <citation type="submission" date="2017-11" db="EMBL/GenBank/DDBJ databases">
        <title>Three new genomes from thermophilic consortium.</title>
        <authorList>
            <person name="Quaggio R."/>
            <person name="Amgarten D."/>
            <person name="Setubal J.C."/>
        </authorList>
    </citation>
    <scope>NUCLEOTIDE SEQUENCE</scope>
    <source>
        <strain evidence="10">ZCTH01-B2</strain>
    </source>
</reference>
<dbReference type="PANTHER" id="PTHR43386">
    <property type="entry name" value="OLIGOPEPTIDE TRANSPORT SYSTEM PERMEASE PROTEIN APPC"/>
    <property type="match status" value="1"/>
</dbReference>
<dbReference type="Pfam" id="PF00528">
    <property type="entry name" value="BPD_transp_1"/>
    <property type="match status" value="1"/>
</dbReference>
<keyword evidence="2 8" id="KW-0813">Transport</keyword>
<dbReference type="SUPFAM" id="SSF161098">
    <property type="entry name" value="MetI-like"/>
    <property type="match status" value="1"/>
</dbReference>
<keyword evidence="6 8" id="KW-0472">Membrane</keyword>
<feature type="transmembrane region" description="Helical" evidence="8">
    <location>
        <begin position="194"/>
        <end position="220"/>
    </location>
</feature>
<feature type="transmembrane region" description="Helical" evidence="8">
    <location>
        <begin position="136"/>
        <end position="155"/>
    </location>
</feature>
<accession>A0A953LF64</accession>
<dbReference type="GO" id="GO:0005886">
    <property type="term" value="C:plasma membrane"/>
    <property type="evidence" value="ECO:0007669"/>
    <property type="project" value="UniProtKB-SubCell"/>
</dbReference>
<protein>
    <submittedName>
        <fullName evidence="10">Glutathione ABC transporter permease GsiD</fullName>
    </submittedName>
</protein>
<evidence type="ECO:0000256" key="3">
    <source>
        <dbReference type="ARBA" id="ARBA00022475"/>
    </source>
</evidence>
<comment type="caution">
    <text evidence="10">The sequence shown here is derived from an EMBL/GenBank/DDBJ whole genome shotgun (WGS) entry which is preliminary data.</text>
</comment>
<feature type="transmembrane region" description="Helical" evidence="8">
    <location>
        <begin position="12"/>
        <end position="34"/>
    </location>
</feature>
<dbReference type="PANTHER" id="PTHR43386:SF1">
    <property type="entry name" value="D,D-DIPEPTIDE TRANSPORT SYSTEM PERMEASE PROTEIN DDPC-RELATED"/>
    <property type="match status" value="1"/>
</dbReference>
<dbReference type="Pfam" id="PF12911">
    <property type="entry name" value="OppC_N"/>
    <property type="match status" value="1"/>
</dbReference>
<gene>
    <name evidence="10" type="ORF">CWE10_01795</name>
</gene>
<dbReference type="Gene3D" id="1.10.3720.10">
    <property type="entry name" value="MetI-like"/>
    <property type="match status" value="1"/>
</dbReference>
<dbReference type="InterPro" id="IPR025966">
    <property type="entry name" value="OppC_N"/>
</dbReference>
<evidence type="ECO:0000256" key="6">
    <source>
        <dbReference type="ARBA" id="ARBA00023136"/>
    </source>
</evidence>
<comment type="similarity">
    <text evidence="7">Belongs to the binding-protein-dependent transport system permease family. OppBC subfamily.</text>
</comment>
<keyword evidence="5 8" id="KW-1133">Transmembrane helix</keyword>
<keyword evidence="3" id="KW-1003">Cell membrane</keyword>
<proteinExistence type="inferred from homology"/>
<evidence type="ECO:0000256" key="1">
    <source>
        <dbReference type="ARBA" id="ARBA00004651"/>
    </source>
</evidence>
<dbReference type="GO" id="GO:0055085">
    <property type="term" value="P:transmembrane transport"/>
    <property type="evidence" value="ECO:0007669"/>
    <property type="project" value="InterPro"/>
</dbReference>
<dbReference type="EMBL" id="PIUK01000007">
    <property type="protein sequence ID" value="MBY6274943.1"/>
    <property type="molecule type" value="Genomic_DNA"/>
</dbReference>
<sequence length="277" mass="29966">MTNWRRFARNRLAVAGLVVFLLLVLSALLAPHLAPYDPNLQDWKIRLQPPSAEHPFGTDEFGRDLLSRALYGGRVSLVAGVVPVLIGASVGTLIGLVAGYMGGWWDQVLMRLLDVLLAFPMIFLALAIVGTLGPGLLNAMLAVAVVSLPGYARLVRGQVLALRERDFVVAAQAMGATHRRVLLRHLLPNILSPLLVQATLSVGSAILTTASLSFLGLGTQPPTSDWGEMLASGRQYLPEAWWLAVFPGLFVMLAVLSVNLVGDGLRDYFDPKAKNER</sequence>
<feature type="transmembrane region" description="Helical" evidence="8">
    <location>
        <begin position="240"/>
        <end position="262"/>
    </location>
</feature>
<dbReference type="InterPro" id="IPR035906">
    <property type="entry name" value="MetI-like_sf"/>
</dbReference>
<comment type="subcellular location">
    <subcellularLocation>
        <location evidence="1 8">Cell membrane</location>
        <topology evidence="1 8">Multi-pass membrane protein</topology>
    </subcellularLocation>
</comment>
<feature type="domain" description="ABC transmembrane type-1" evidence="9">
    <location>
        <begin position="73"/>
        <end position="262"/>
    </location>
</feature>
<dbReference type="PROSITE" id="PS50928">
    <property type="entry name" value="ABC_TM1"/>
    <property type="match status" value="1"/>
</dbReference>
<dbReference type="Proteomes" id="UP000732377">
    <property type="component" value="Unassembled WGS sequence"/>
</dbReference>
<dbReference type="InterPro" id="IPR053385">
    <property type="entry name" value="ABC_transport_permease"/>
</dbReference>
<dbReference type="CDD" id="cd06261">
    <property type="entry name" value="TM_PBP2"/>
    <property type="match status" value="1"/>
</dbReference>
<name>A0A953LF64_SYMTR</name>
<evidence type="ECO:0000313" key="10">
    <source>
        <dbReference type="EMBL" id="MBY6274943.1"/>
    </source>
</evidence>
<dbReference type="RefSeq" id="WP_273377634.1">
    <property type="nucleotide sequence ID" value="NZ_PIUK01000007.1"/>
</dbReference>
<feature type="transmembrane region" description="Helical" evidence="8">
    <location>
        <begin position="75"/>
        <end position="100"/>
    </location>
</feature>
<keyword evidence="4 8" id="KW-0812">Transmembrane</keyword>
<evidence type="ECO:0000256" key="7">
    <source>
        <dbReference type="ARBA" id="ARBA00024202"/>
    </source>
</evidence>
<dbReference type="InterPro" id="IPR050366">
    <property type="entry name" value="BP-dependent_transpt_permease"/>
</dbReference>
<dbReference type="InterPro" id="IPR000515">
    <property type="entry name" value="MetI-like"/>
</dbReference>
<evidence type="ECO:0000256" key="2">
    <source>
        <dbReference type="ARBA" id="ARBA00022448"/>
    </source>
</evidence>
<dbReference type="AlphaFoldDB" id="A0A953LF64"/>
<evidence type="ECO:0000259" key="9">
    <source>
        <dbReference type="PROSITE" id="PS50928"/>
    </source>
</evidence>
<evidence type="ECO:0000256" key="5">
    <source>
        <dbReference type="ARBA" id="ARBA00022989"/>
    </source>
</evidence>
<evidence type="ECO:0000256" key="8">
    <source>
        <dbReference type="RuleBase" id="RU363032"/>
    </source>
</evidence>
<organism evidence="10 11">
    <name type="scientific">Symbiobacterium thermophilum</name>
    <dbReference type="NCBI Taxonomy" id="2734"/>
    <lineage>
        <taxon>Bacteria</taxon>
        <taxon>Bacillati</taxon>
        <taxon>Bacillota</taxon>
        <taxon>Clostridia</taxon>
        <taxon>Eubacteriales</taxon>
        <taxon>Symbiobacteriaceae</taxon>
        <taxon>Symbiobacterium</taxon>
    </lineage>
</organism>
<evidence type="ECO:0000256" key="4">
    <source>
        <dbReference type="ARBA" id="ARBA00022692"/>
    </source>
</evidence>
<dbReference type="NCBIfam" id="NF045474">
    <property type="entry name" value="Opp2C"/>
    <property type="match status" value="1"/>
</dbReference>
<evidence type="ECO:0000313" key="11">
    <source>
        <dbReference type="Proteomes" id="UP000732377"/>
    </source>
</evidence>
<feature type="transmembrane region" description="Helical" evidence="8">
    <location>
        <begin position="112"/>
        <end position="130"/>
    </location>
</feature>